<organism evidence="1 2">
    <name type="scientific">Thamnidium elegans</name>
    <dbReference type="NCBI Taxonomy" id="101142"/>
    <lineage>
        <taxon>Eukaryota</taxon>
        <taxon>Fungi</taxon>
        <taxon>Fungi incertae sedis</taxon>
        <taxon>Mucoromycota</taxon>
        <taxon>Mucoromycotina</taxon>
        <taxon>Mucoromycetes</taxon>
        <taxon>Mucorales</taxon>
        <taxon>Mucorineae</taxon>
        <taxon>Mucoraceae</taxon>
        <taxon>Thamnidium</taxon>
    </lineage>
</organism>
<proteinExistence type="predicted"/>
<gene>
    <name evidence="1" type="ORF">INT48_007872</name>
</gene>
<comment type="caution">
    <text evidence="1">The sequence shown here is derived from an EMBL/GenBank/DDBJ whole genome shotgun (WGS) entry which is preliminary data.</text>
</comment>
<accession>A0A8H7STV6</accession>
<dbReference type="AlphaFoldDB" id="A0A8H7STV6"/>
<protein>
    <submittedName>
        <fullName evidence="1">Uncharacterized protein</fullName>
    </submittedName>
</protein>
<evidence type="ECO:0000313" key="1">
    <source>
        <dbReference type="EMBL" id="KAG2235474.1"/>
    </source>
</evidence>
<dbReference type="EMBL" id="JAEPRE010000032">
    <property type="protein sequence ID" value="KAG2235474.1"/>
    <property type="molecule type" value="Genomic_DNA"/>
</dbReference>
<keyword evidence="2" id="KW-1185">Reference proteome</keyword>
<dbReference type="Proteomes" id="UP000613177">
    <property type="component" value="Unassembled WGS sequence"/>
</dbReference>
<sequence length="170" mass="19438">MSYENRGVQTRPENVPLGQVLRKDLPIALRRKIIDSFNNAIQLYSDFATIFALNVQLNMLKFAMSSCITAESNRVQMDSIIPHEFRVSSTTIEFPAAPTTHENNDAKRQSDYKTLFRLSHLQVINTLKFGVSGIQKETQNNYPLWIELNSSDNAQTVQDNDVNKELQEFV</sequence>
<reference evidence="1" key="1">
    <citation type="submission" date="2021-01" db="EMBL/GenBank/DDBJ databases">
        <title>Metabolic potential, ecology and presence of endohyphal bacteria is reflected in genomic diversity of Mucoromycotina.</title>
        <authorList>
            <person name="Muszewska A."/>
            <person name="Okrasinska A."/>
            <person name="Steczkiewicz K."/>
            <person name="Drgas O."/>
            <person name="Orlowska M."/>
            <person name="Perlinska-Lenart U."/>
            <person name="Aleksandrzak-Piekarczyk T."/>
            <person name="Szatraj K."/>
            <person name="Zielenkiewicz U."/>
            <person name="Pilsyk S."/>
            <person name="Malc E."/>
            <person name="Mieczkowski P."/>
            <person name="Kruszewska J.S."/>
            <person name="Biernat P."/>
            <person name="Pawlowska J."/>
        </authorList>
    </citation>
    <scope>NUCLEOTIDE SEQUENCE</scope>
    <source>
        <strain evidence="1">WA0000018081</strain>
    </source>
</reference>
<evidence type="ECO:0000313" key="2">
    <source>
        <dbReference type="Proteomes" id="UP000613177"/>
    </source>
</evidence>
<name>A0A8H7STV6_9FUNG</name>